<keyword evidence="5" id="KW-1185">Reference proteome</keyword>
<dbReference type="OrthoDB" id="512920at2759"/>
<dbReference type="AlphaFoldDB" id="K8F2I8"/>
<organism evidence="4 5">
    <name type="scientific">Bathycoccus prasinos</name>
    <dbReference type="NCBI Taxonomy" id="41875"/>
    <lineage>
        <taxon>Eukaryota</taxon>
        <taxon>Viridiplantae</taxon>
        <taxon>Chlorophyta</taxon>
        <taxon>Mamiellophyceae</taxon>
        <taxon>Mamiellales</taxon>
        <taxon>Bathycoccaceae</taxon>
        <taxon>Bathycoccus</taxon>
    </lineage>
</organism>
<sequence>MQNSGSSSRLRRCFSPTVLTRPVVLLLLLLFVFFVSIQQTNAQWHTSGKKAAPFKARKSEDRSGKLENIAFVCAGFPWMYGPYQMQGDQLMKRLNEKYNFNTYWMMRGNNVHNIPPGVYTGREISNLTPPQVPKMPHDWDASHLKFLGLPARTKVTSVIARVNGAAASMSEVNDASKLYGIDAFIVLGDINVVYHDSYDFKVPTIAWVPFHYNTVRGSNKALLKSYTYAVGLSPSTTKVIADVRSDVAYIPHFIDANVLESAAETWLKKERRLKGNKNKSDREIVFDANKYDKMFKRRPSSFSAVETSQDGDDDDVFLVLASGTNYEGADRKGWDVAIQAFAKFHETHPEIKKHLWVHSFSSTQVMRDHDGNGNKAPPELAPQGVDLRGLVQEMDLPPDIYTVDIDLHPRGRVAAMKVHADVCLHPSKVEGFGMNVLECQSVGTPVVTTKFRAMEDFTRNGISVPPAQWEHLAALGGKWVMPDVKGVAKALAEIGKKRKTAEWKKKSKDAVEWIKEEFSLDRVAAGFDGVLKLALETHTNNLPFMLSKMKEAPSFAERPIFHVTTDVHPKQADWDEEWMLYHRPDVRVDYEMVQEMLHDLTTKEGEMVSLAFIVCKDVRGIPIEFQVEERDYDGVHRFNTEHPILLPTWAFAQAQQNFPYIHNTAWMLAGNSDQQFIKMFPPGAAQVMNPIEIKTYSDEL</sequence>
<accession>K8F2I8</accession>
<dbReference type="RefSeq" id="XP_007509900.1">
    <property type="nucleotide sequence ID" value="XM_007509838.1"/>
</dbReference>
<protein>
    <submittedName>
        <fullName evidence="4">Glycosyltransferase (ISS)</fullName>
    </submittedName>
</protein>
<dbReference type="GeneID" id="19012349"/>
<dbReference type="KEGG" id="bpg:Bathy12g00170"/>
<keyword evidence="1" id="KW-0808">Transferase</keyword>
<keyword evidence="1" id="KW-0328">Glycosyltransferase</keyword>
<feature type="signal peptide" evidence="2">
    <location>
        <begin position="1"/>
        <end position="42"/>
    </location>
</feature>
<dbReference type="PANTHER" id="PTHR12526:SF634">
    <property type="entry name" value="BLL3361 PROTEIN"/>
    <property type="match status" value="1"/>
</dbReference>
<evidence type="ECO:0000313" key="5">
    <source>
        <dbReference type="Proteomes" id="UP000198341"/>
    </source>
</evidence>
<dbReference type="InterPro" id="IPR001296">
    <property type="entry name" value="Glyco_trans_1"/>
</dbReference>
<evidence type="ECO:0000256" key="2">
    <source>
        <dbReference type="SAM" id="SignalP"/>
    </source>
</evidence>
<feature type="chain" id="PRO_5003919862" evidence="2">
    <location>
        <begin position="43"/>
        <end position="700"/>
    </location>
</feature>
<dbReference type="EMBL" id="FO082267">
    <property type="protein sequence ID" value="CCO19015.1"/>
    <property type="molecule type" value="Genomic_DNA"/>
</dbReference>
<feature type="domain" description="Glycosyl transferase family 1" evidence="3">
    <location>
        <begin position="410"/>
        <end position="474"/>
    </location>
</feature>
<dbReference type="GO" id="GO:0016757">
    <property type="term" value="F:glycosyltransferase activity"/>
    <property type="evidence" value="ECO:0007669"/>
    <property type="project" value="UniProtKB-KW"/>
</dbReference>
<name>K8F2I8_9CHLO</name>
<reference evidence="4 5" key="1">
    <citation type="submission" date="2011-10" db="EMBL/GenBank/DDBJ databases">
        <authorList>
            <person name="Genoscope - CEA"/>
        </authorList>
    </citation>
    <scope>NUCLEOTIDE SEQUENCE [LARGE SCALE GENOMIC DNA]</scope>
    <source>
        <strain evidence="4 5">RCC 1105</strain>
    </source>
</reference>
<keyword evidence="2" id="KW-0732">Signal</keyword>
<dbReference type="Gene3D" id="3.40.50.2000">
    <property type="entry name" value="Glycogen Phosphorylase B"/>
    <property type="match status" value="1"/>
</dbReference>
<dbReference type="Proteomes" id="UP000198341">
    <property type="component" value="Chromosome 12"/>
</dbReference>
<dbReference type="Pfam" id="PF00534">
    <property type="entry name" value="Glycos_transf_1"/>
    <property type="match status" value="1"/>
</dbReference>
<proteinExistence type="predicted"/>
<evidence type="ECO:0000256" key="1">
    <source>
        <dbReference type="ARBA" id="ARBA00022676"/>
    </source>
</evidence>
<dbReference type="PANTHER" id="PTHR12526">
    <property type="entry name" value="GLYCOSYLTRANSFERASE"/>
    <property type="match status" value="1"/>
</dbReference>
<dbReference type="SUPFAM" id="SSF53756">
    <property type="entry name" value="UDP-Glycosyltransferase/glycogen phosphorylase"/>
    <property type="match status" value="1"/>
</dbReference>
<dbReference type="eggNOG" id="ENOG502SAC6">
    <property type="taxonomic scope" value="Eukaryota"/>
</dbReference>
<gene>
    <name evidence="4" type="ordered locus">Bathy12g00170</name>
</gene>
<evidence type="ECO:0000313" key="4">
    <source>
        <dbReference type="EMBL" id="CCO19015.1"/>
    </source>
</evidence>
<evidence type="ECO:0000259" key="3">
    <source>
        <dbReference type="Pfam" id="PF00534"/>
    </source>
</evidence>